<organism evidence="2 3">
    <name type="scientific">Mycobacterium shinjukuense</name>
    <dbReference type="NCBI Taxonomy" id="398694"/>
    <lineage>
        <taxon>Bacteria</taxon>
        <taxon>Bacillati</taxon>
        <taxon>Actinomycetota</taxon>
        <taxon>Actinomycetes</taxon>
        <taxon>Mycobacteriales</taxon>
        <taxon>Mycobacteriaceae</taxon>
        <taxon>Mycobacterium</taxon>
    </lineage>
</organism>
<dbReference type="Proteomes" id="UP000467236">
    <property type="component" value="Chromosome"/>
</dbReference>
<gene>
    <name evidence="2" type="ORF">MSHI_12170</name>
</gene>
<proteinExistence type="predicted"/>
<dbReference type="EMBL" id="AP022575">
    <property type="protein sequence ID" value="BBX73311.1"/>
    <property type="molecule type" value="Genomic_DNA"/>
</dbReference>
<feature type="region of interest" description="Disordered" evidence="1">
    <location>
        <begin position="1"/>
        <end position="34"/>
    </location>
</feature>
<evidence type="ECO:0000256" key="1">
    <source>
        <dbReference type="SAM" id="MobiDB-lite"/>
    </source>
</evidence>
<dbReference type="AlphaFoldDB" id="A0A7I7MM15"/>
<name>A0A7I7MM15_9MYCO</name>
<evidence type="ECO:0000313" key="2">
    <source>
        <dbReference type="EMBL" id="BBX73311.1"/>
    </source>
</evidence>
<evidence type="ECO:0000313" key="3">
    <source>
        <dbReference type="Proteomes" id="UP000467236"/>
    </source>
</evidence>
<keyword evidence="3" id="KW-1185">Reference proteome</keyword>
<reference evidence="2 3" key="1">
    <citation type="journal article" date="2019" name="Emerg. Microbes Infect.">
        <title>Comprehensive subspecies identification of 175 nontuberculous mycobacteria species based on 7547 genomic profiles.</title>
        <authorList>
            <person name="Matsumoto Y."/>
            <person name="Kinjo T."/>
            <person name="Motooka D."/>
            <person name="Nabeya D."/>
            <person name="Jung N."/>
            <person name="Uechi K."/>
            <person name="Horii T."/>
            <person name="Iida T."/>
            <person name="Fujita J."/>
            <person name="Nakamura S."/>
        </authorList>
    </citation>
    <scope>NUCLEOTIDE SEQUENCE [LARGE SCALE GENOMIC DNA]</scope>
    <source>
        <strain evidence="2 3">JCM 14233</strain>
    </source>
</reference>
<dbReference type="KEGG" id="mshj:MSHI_12170"/>
<protein>
    <submittedName>
        <fullName evidence="2">Uncharacterized protein</fullName>
    </submittedName>
</protein>
<accession>A0A7I7MM15</accession>
<sequence>MSDLAMSDPAMSDPAMSDPAMSDPTMAGPRADMGAALPTNIGKYRLTVRDRLPMYR</sequence>
<dbReference type="RefSeq" id="WP_163662620.1">
    <property type="nucleotide sequence ID" value="NZ_AP022575.1"/>
</dbReference>